<comment type="caution">
    <text evidence="2">The sequence shown here is derived from an EMBL/GenBank/DDBJ whole genome shotgun (WGS) entry which is preliminary data.</text>
</comment>
<dbReference type="Proteomes" id="UP000693970">
    <property type="component" value="Unassembled WGS sequence"/>
</dbReference>
<sequence length="173" mass="18847">MNSSTYRSPSSSSGSASSLGLLGEVASETINIQHTIQHVFTFRISDKWEKPLRRYMDKFLDLSLAYAESFRFISVGIGSFFFLWGVSKVLAAGNANERGGNSSGSSSSSKGKSKSSRPSDNATVATSSSRTTNRNRRRTTANQSDEENLLPSPPTTIAFQSIVENDETEETNE</sequence>
<gene>
    <name evidence="2" type="ORF">IV203_008726</name>
</gene>
<feature type="compositionally biased region" description="Acidic residues" evidence="1">
    <location>
        <begin position="164"/>
        <end position="173"/>
    </location>
</feature>
<reference evidence="2" key="2">
    <citation type="submission" date="2021-04" db="EMBL/GenBank/DDBJ databases">
        <authorList>
            <person name="Podell S."/>
        </authorList>
    </citation>
    <scope>NUCLEOTIDE SEQUENCE</scope>
    <source>
        <strain evidence="2">Hildebrandi</strain>
    </source>
</reference>
<evidence type="ECO:0000313" key="3">
    <source>
        <dbReference type="Proteomes" id="UP000693970"/>
    </source>
</evidence>
<name>A0A9K3PME7_9STRA</name>
<proteinExistence type="predicted"/>
<keyword evidence="3" id="KW-1185">Reference proteome</keyword>
<organism evidence="2 3">
    <name type="scientific">Nitzschia inconspicua</name>
    <dbReference type="NCBI Taxonomy" id="303405"/>
    <lineage>
        <taxon>Eukaryota</taxon>
        <taxon>Sar</taxon>
        <taxon>Stramenopiles</taxon>
        <taxon>Ochrophyta</taxon>
        <taxon>Bacillariophyta</taxon>
        <taxon>Bacillariophyceae</taxon>
        <taxon>Bacillariophycidae</taxon>
        <taxon>Bacillariales</taxon>
        <taxon>Bacillariaceae</taxon>
        <taxon>Nitzschia</taxon>
    </lineage>
</organism>
<evidence type="ECO:0000256" key="1">
    <source>
        <dbReference type="SAM" id="MobiDB-lite"/>
    </source>
</evidence>
<accession>A0A9K3PME7</accession>
<feature type="compositionally biased region" description="Low complexity" evidence="1">
    <location>
        <begin position="99"/>
        <end position="110"/>
    </location>
</feature>
<evidence type="ECO:0000313" key="2">
    <source>
        <dbReference type="EMBL" id="KAG7352678.1"/>
    </source>
</evidence>
<reference evidence="2" key="1">
    <citation type="journal article" date="2021" name="Sci. Rep.">
        <title>Diploid genomic architecture of Nitzschia inconspicua, an elite biomass production diatom.</title>
        <authorList>
            <person name="Oliver A."/>
            <person name="Podell S."/>
            <person name="Pinowska A."/>
            <person name="Traller J.C."/>
            <person name="Smith S.R."/>
            <person name="McClure R."/>
            <person name="Beliaev A."/>
            <person name="Bohutskyi P."/>
            <person name="Hill E.A."/>
            <person name="Rabines A."/>
            <person name="Zheng H."/>
            <person name="Allen L.Z."/>
            <person name="Kuo A."/>
            <person name="Grigoriev I.V."/>
            <person name="Allen A.E."/>
            <person name="Hazlebeck D."/>
            <person name="Allen E.E."/>
        </authorList>
    </citation>
    <scope>NUCLEOTIDE SEQUENCE</scope>
    <source>
        <strain evidence="2">Hildebrandi</strain>
    </source>
</reference>
<protein>
    <submittedName>
        <fullName evidence="2">Uncharacterized protein</fullName>
    </submittedName>
</protein>
<dbReference type="OrthoDB" id="53569at2759"/>
<feature type="region of interest" description="Disordered" evidence="1">
    <location>
        <begin position="94"/>
        <end position="173"/>
    </location>
</feature>
<dbReference type="AlphaFoldDB" id="A0A9K3PME7"/>
<dbReference type="EMBL" id="JAGRRH010000017">
    <property type="protein sequence ID" value="KAG7352678.1"/>
    <property type="molecule type" value="Genomic_DNA"/>
</dbReference>
<feature type="compositionally biased region" description="Low complexity" evidence="1">
    <location>
        <begin position="121"/>
        <end position="132"/>
    </location>
</feature>